<evidence type="ECO:0000313" key="5">
    <source>
        <dbReference type="EMBL" id="CDI51634.1"/>
    </source>
</evidence>
<feature type="compositionally biased region" description="Polar residues" evidence="4">
    <location>
        <begin position="135"/>
        <end position="156"/>
    </location>
</feature>
<comment type="subcellular location">
    <subcellularLocation>
        <location evidence="1">Nucleus</location>
    </subcellularLocation>
</comment>
<evidence type="ECO:0000256" key="3">
    <source>
        <dbReference type="ARBA" id="ARBA00023242"/>
    </source>
</evidence>
<comment type="similarity">
    <text evidence="2">Belongs to the ESS2 family.</text>
</comment>
<reference evidence="5" key="1">
    <citation type="journal article" date="2014" name="Genome Biol. Evol.">
        <title>Gene Loss Rather Than Gene Gain Is Associated with a Host Jump from Monocots to Dicots in the Smut Fungus Melanopsichium pennsylvanicum.</title>
        <authorList>
            <person name="Sharma R."/>
            <person name="Mishra B."/>
            <person name="Runge F."/>
            <person name="Thines M."/>
        </authorList>
    </citation>
    <scope>NUCLEOTIDE SEQUENCE</scope>
    <source>
        <strain evidence="5">4</strain>
    </source>
</reference>
<dbReference type="Pfam" id="PF09751">
    <property type="entry name" value="Es2"/>
    <property type="match status" value="1"/>
</dbReference>
<proteinExistence type="inferred from homology"/>
<dbReference type="PANTHER" id="PTHR12940">
    <property type="entry name" value="ES-2 PROTEIN - RELATED"/>
    <property type="match status" value="1"/>
</dbReference>
<accession>A0A077R408</accession>
<dbReference type="InterPro" id="IPR019148">
    <property type="entry name" value="Nuclear_protein_DGCR14_ESS-2"/>
</dbReference>
<feature type="compositionally biased region" description="Basic and acidic residues" evidence="4">
    <location>
        <begin position="122"/>
        <end position="134"/>
    </location>
</feature>
<dbReference type="PANTHER" id="PTHR12940:SF0">
    <property type="entry name" value="SPLICING FACTOR ESS-2 HOMOLOG"/>
    <property type="match status" value="1"/>
</dbReference>
<feature type="compositionally biased region" description="Gly residues" evidence="4">
    <location>
        <begin position="558"/>
        <end position="569"/>
    </location>
</feature>
<evidence type="ECO:0000256" key="4">
    <source>
        <dbReference type="SAM" id="MobiDB-lite"/>
    </source>
</evidence>
<keyword evidence="3" id="KW-0539">Nucleus</keyword>
<dbReference type="AlphaFoldDB" id="A0A077R408"/>
<dbReference type="GO" id="GO:0071013">
    <property type="term" value="C:catalytic step 2 spliceosome"/>
    <property type="evidence" value="ECO:0007669"/>
    <property type="project" value="TreeGrafter"/>
</dbReference>
<dbReference type="EMBL" id="HG529513">
    <property type="protein sequence ID" value="CDI51634.1"/>
    <property type="molecule type" value="Genomic_DNA"/>
</dbReference>
<organism evidence="5">
    <name type="scientific">Melanopsichium pennsylvanicum 4</name>
    <dbReference type="NCBI Taxonomy" id="1398559"/>
    <lineage>
        <taxon>Eukaryota</taxon>
        <taxon>Fungi</taxon>
        <taxon>Dikarya</taxon>
        <taxon>Basidiomycota</taxon>
        <taxon>Ustilaginomycotina</taxon>
        <taxon>Ustilaginomycetes</taxon>
        <taxon>Ustilaginales</taxon>
        <taxon>Ustilaginaceae</taxon>
        <taxon>Melanopsichium</taxon>
    </lineage>
</organism>
<evidence type="ECO:0000256" key="2">
    <source>
        <dbReference type="ARBA" id="ARBA00009072"/>
    </source>
</evidence>
<protein>
    <submittedName>
        <fullName evidence="5">Related to protein DGCR14, probably involved in pre-mRNA splicing</fullName>
    </submittedName>
</protein>
<sequence>MPLRKEPPTPRSAVSTARQDAGPSMPTSLGPLIPFKPGQTSFRRQAILTEDEYTSALSSIIKRDFFPNIDRLRAENEYLTAIEREDPVQIRVALNGLLRLDDSAARPAKKHTHTDISRFTPKRKDESGEWDDKSQVQGTSPSIFNPNFTPADSTPGTIAHDDLEAEQDEPGSGISPNTNLSLASFQSQYTSEDNASFSQILDRGNQERKRKYAHLFAKEQVSEQRIKQIAQAEHADADKGKKLMIEANPDNYKVIEEVKETLSIGDGTHDTSGKGKETPQVLAEKKTDPMDDLILVPEPRKDDRPPLLGLSRWKYTARNALIYGPDANHPYLHGQPELSSSKAEIGDEQLKPQINFCAVQSLTASTSNSVSDTREGSELAWSPSSSRIDAAISRGRAGCIASSSDYYAEDPKVNGWGFVTPYSTPQHSVSQHVSVENMHLKIYNVIKSRRAASAFNSYFGSSRGEELGGRDFELPKMSKREELAQKLASPKTNQGGSTPYGVAKYVGLTALKRRQFVSPRRRKKKVGDLTPAGRALLERSSDCLTLSSAGVGSPTARGGVGWSGRVGRGVGDRGWTPTPQHKLRR</sequence>
<feature type="region of interest" description="Disordered" evidence="4">
    <location>
        <begin position="547"/>
        <end position="585"/>
    </location>
</feature>
<name>A0A077R408_9BASI</name>
<feature type="region of interest" description="Disordered" evidence="4">
    <location>
        <begin position="105"/>
        <end position="158"/>
    </location>
</feature>
<evidence type="ECO:0000256" key="1">
    <source>
        <dbReference type="ARBA" id="ARBA00004123"/>
    </source>
</evidence>
<feature type="region of interest" description="Disordered" evidence="4">
    <location>
        <begin position="1"/>
        <end position="37"/>
    </location>
</feature>